<dbReference type="PROSITE" id="PS51257">
    <property type="entry name" value="PROKAR_LIPOPROTEIN"/>
    <property type="match status" value="1"/>
</dbReference>
<comment type="subcellular location">
    <subcellularLocation>
        <location evidence="1">Cell membrane</location>
        <topology evidence="1">Multi-pass membrane protein</topology>
    </subcellularLocation>
</comment>
<dbReference type="PANTHER" id="PTHR30572">
    <property type="entry name" value="MEMBRANE COMPONENT OF TRANSPORTER-RELATED"/>
    <property type="match status" value="1"/>
</dbReference>
<keyword evidence="3 6" id="KW-0812">Transmembrane</keyword>
<dbReference type="InterPro" id="IPR003838">
    <property type="entry name" value="ABC3_permease_C"/>
</dbReference>
<sequence>MKIALRNFLTTLRRYKASSLLNIIGLTLAFTACYIILVQVRWEMTYNRTLGSSERIYLIETTDWYTPGRWQAWISRPLAERLIASTSAIEAGGCTWSGFGSTVVLRENASKMGYDRFNIYAGNISLSLLDVFDFKSVAGDVHDLKRARSVIISRSTAERLGVGIGDMIWGNTDQPSAENACEVVAVFEDFPQNSLLAGCQMAMDLGDRCLEDPTEWSYNYFVRLHPGADPQTIADEWEKFFIEMNPSAVNKDGHLDTDPVRLSCIRDLYFEEDGRVPCVQGSLVTTYTLLGIALLVIALAFINFVNFFFALVPVRIRTVNTFKVFGAPNTSLRFSFVFEAVGLVLIALLLAWYLAFAIQSTELASYISAPLNLARNLPIVGILLVIAVVMALVASLYPAWYITSFPPAMVVKGSFSGTAGGRRLRTLLLGFQFTISLGLIIATGFILLQHNFLLRQDMGFDRRNLMTVQLSEKAALGYDDLRDRLLTDPRVVDVTGAEGRLVSINRMSWGRRYKDRPISVQAYIVRWNFLRVMGIPITDGRDFLESDEHKESGMLISNEAARREYEFELNDEVGGFCDTDPLVGVCADFNFRPMQYDIIPFVFYVIPEEMSRDNGGRASRVLYLRYRPEANVEGVADFLRQCIAETDPHLTPGEIQIRTFEEELGEQYIKERRLATVVGLFTLLSVVIALMGVFGIVLFETQHRRREVAVRKVMGATTTEILRLFNRHYIRLVVVSFVIAVPLSLWIVHRWLASFAYRVPIHGWVFAAAFVAVLLVTIGTVTFCSWRTANENPADSVKSE</sequence>
<feature type="transmembrane region" description="Helical" evidence="6">
    <location>
        <begin position="20"/>
        <end position="42"/>
    </location>
</feature>
<feature type="transmembrane region" description="Helical" evidence="6">
    <location>
        <begin position="287"/>
        <end position="314"/>
    </location>
</feature>
<accession>A0A9D2CBT4</accession>
<evidence type="ECO:0000313" key="9">
    <source>
        <dbReference type="EMBL" id="HIY67820.1"/>
    </source>
</evidence>
<comment type="caution">
    <text evidence="9">The sequence shown here is derived from an EMBL/GenBank/DDBJ whole genome shotgun (WGS) entry which is preliminary data.</text>
</comment>
<evidence type="ECO:0000313" key="10">
    <source>
        <dbReference type="Proteomes" id="UP000886844"/>
    </source>
</evidence>
<keyword evidence="5 6" id="KW-0472">Membrane</keyword>
<dbReference type="EMBL" id="DXDA01000002">
    <property type="protein sequence ID" value="HIY67820.1"/>
    <property type="molecule type" value="Genomic_DNA"/>
</dbReference>
<evidence type="ECO:0000256" key="4">
    <source>
        <dbReference type="ARBA" id="ARBA00022989"/>
    </source>
</evidence>
<dbReference type="Proteomes" id="UP000886844">
    <property type="component" value="Unassembled WGS sequence"/>
</dbReference>
<feature type="transmembrane region" description="Helical" evidence="6">
    <location>
        <begin position="761"/>
        <end position="784"/>
    </location>
</feature>
<evidence type="ECO:0000256" key="3">
    <source>
        <dbReference type="ARBA" id="ARBA00022692"/>
    </source>
</evidence>
<evidence type="ECO:0000256" key="6">
    <source>
        <dbReference type="SAM" id="Phobius"/>
    </source>
</evidence>
<dbReference type="InterPro" id="IPR050250">
    <property type="entry name" value="Macrolide_Exporter_MacB"/>
</dbReference>
<feature type="transmembrane region" description="Helical" evidence="6">
    <location>
        <begin position="674"/>
        <end position="699"/>
    </location>
</feature>
<evidence type="ECO:0000256" key="1">
    <source>
        <dbReference type="ARBA" id="ARBA00004651"/>
    </source>
</evidence>
<dbReference type="Pfam" id="PF02687">
    <property type="entry name" value="FtsX"/>
    <property type="match status" value="2"/>
</dbReference>
<protein>
    <submittedName>
        <fullName evidence="9">ABC transporter permease</fullName>
    </submittedName>
</protein>
<feature type="transmembrane region" description="Helical" evidence="6">
    <location>
        <begin position="378"/>
        <end position="403"/>
    </location>
</feature>
<dbReference type="Pfam" id="PF12704">
    <property type="entry name" value="MacB_PCD"/>
    <property type="match status" value="1"/>
</dbReference>
<gene>
    <name evidence="9" type="ORF">H9828_00200</name>
</gene>
<feature type="domain" description="MacB-like periplasmic core" evidence="8">
    <location>
        <begin position="19"/>
        <end position="238"/>
    </location>
</feature>
<reference evidence="9" key="2">
    <citation type="submission" date="2021-04" db="EMBL/GenBank/DDBJ databases">
        <authorList>
            <person name="Gilroy R."/>
        </authorList>
    </citation>
    <scope>NUCLEOTIDE SEQUENCE</scope>
    <source>
        <strain evidence="9">5134</strain>
    </source>
</reference>
<feature type="transmembrane region" description="Helical" evidence="6">
    <location>
        <begin position="424"/>
        <end position="448"/>
    </location>
</feature>
<evidence type="ECO:0000256" key="2">
    <source>
        <dbReference type="ARBA" id="ARBA00022475"/>
    </source>
</evidence>
<dbReference type="InterPro" id="IPR025857">
    <property type="entry name" value="MacB_PCD"/>
</dbReference>
<organism evidence="9 10">
    <name type="scientific">Candidatus Alistipes intestinigallinarum</name>
    <dbReference type="NCBI Taxonomy" id="2838440"/>
    <lineage>
        <taxon>Bacteria</taxon>
        <taxon>Pseudomonadati</taxon>
        <taxon>Bacteroidota</taxon>
        <taxon>Bacteroidia</taxon>
        <taxon>Bacteroidales</taxon>
        <taxon>Rikenellaceae</taxon>
        <taxon>Alistipes</taxon>
    </lineage>
</organism>
<evidence type="ECO:0000259" key="8">
    <source>
        <dbReference type="Pfam" id="PF12704"/>
    </source>
</evidence>
<feature type="domain" description="ABC3 transporter permease C-terminal" evidence="7">
    <location>
        <begin position="680"/>
        <end position="793"/>
    </location>
</feature>
<dbReference type="AlphaFoldDB" id="A0A9D2CBT4"/>
<feature type="transmembrane region" description="Helical" evidence="6">
    <location>
        <begin position="334"/>
        <end position="358"/>
    </location>
</feature>
<evidence type="ECO:0000256" key="5">
    <source>
        <dbReference type="ARBA" id="ARBA00023136"/>
    </source>
</evidence>
<keyword evidence="4 6" id="KW-1133">Transmembrane helix</keyword>
<dbReference type="PANTHER" id="PTHR30572:SF18">
    <property type="entry name" value="ABC-TYPE MACROLIDE FAMILY EXPORT SYSTEM PERMEASE COMPONENT 2"/>
    <property type="match status" value="1"/>
</dbReference>
<name>A0A9D2CBT4_9BACT</name>
<reference evidence="9" key="1">
    <citation type="journal article" date="2021" name="PeerJ">
        <title>Extensive microbial diversity within the chicken gut microbiome revealed by metagenomics and culture.</title>
        <authorList>
            <person name="Gilroy R."/>
            <person name="Ravi A."/>
            <person name="Getino M."/>
            <person name="Pursley I."/>
            <person name="Horton D.L."/>
            <person name="Alikhan N.F."/>
            <person name="Baker D."/>
            <person name="Gharbi K."/>
            <person name="Hall N."/>
            <person name="Watson M."/>
            <person name="Adriaenssens E.M."/>
            <person name="Foster-Nyarko E."/>
            <person name="Jarju S."/>
            <person name="Secka A."/>
            <person name="Antonio M."/>
            <person name="Oren A."/>
            <person name="Chaudhuri R.R."/>
            <person name="La Ragione R."/>
            <person name="Hildebrand F."/>
            <person name="Pallen M.J."/>
        </authorList>
    </citation>
    <scope>NUCLEOTIDE SEQUENCE</scope>
    <source>
        <strain evidence="9">5134</strain>
    </source>
</reference>
<dbReference type="GO" id="GO:0005886">
    <property type="term" value="C:plasma membrane"/>
    <property type="evidence" value="ECO:0007669"/>
    <property type="project" value="UniProtKB-SubCell"/>
</dbReference>
<feature type="domain" description="ABC3 transporter permease C-terminal" evidence="7">
    <location>
        <begin position="292"/>
        <end position="407"/>
    </location>
</feature>
<feature type="transmembrane region" description="Helical" evidence="6">
    <location>
        <begin position="729"/>
        <end position="749"/>
    </location>
</feature>
<proteinExistence type="predicted"/>
<evidence type="ECO:0000259" key="7">
    <source>
        <dbReference type="Pfam" id="PF02687"/>
    </source>
</evidence>
<dbReference type="GO" id="GO:0022857">
    <property type="term" value="F:transmembrane transporter activity"/>
    <property type="evidence" value="ECO:0007669"/>
    <property type="project" value="TreeGrafter"/>
</dbReference>
<keyword evidence="2" id="KW-1003">Cell membrane</keyword>